<keyword evidence="2 4" id="KW-0808">Transferase</keyword>
<dbReference type="Pfam" id="PF00535">
    <property type="entry name" value="Glycos_transf_2"/>
    <property type="match status" value="1"/>
</dbReference>
<dbReference type="GO" id="GO:0016757">
    <property type="term" value="F:glycosyltransferase activity"/>
    <property type="evidence" value="ECO:0007669"/>
    <property type="project" value="UniProtKB-KW"/>
</dbReference>
<dbReference type="InterPro" id="IPR029044">
    <property type="entry name" value="Nucleotide-diphossugar_trans"/>
</dbReference>
<dbReference type="HOGENOM" id="CLU_076334_0_0_2"/>
<dbReference type="RefSeq" id="WP_048174156.1">
    <property type="nucleotide sequence ID" value="NZ_CP009506.1"/>
</dbReference>
<organism evidence="4 5">
    <name type="scientific">Methanosarcina siciliae T4/M</name>
    <dbReference type="NCBI Taxonomy" id="1434120"/>
    <lineage>
        <taxon>Archaea</taxon>
        <taxon>Methanobacteriati</taxon>
        <taxon>Methanobacteriota</taxon>
        <taxon>Stenosarchaea group</taxon>
        <taxon>Methanomicrobia</taxon>
        <taxon>Methanosarcinales</taxon>
        <taxon>Methanosarcinaceae</taxon>
        <taxon>Methanosarcina</taxon>
    </lineage>
</organism>
<dbReference type="PATRIC" id="fig|1434120.4.peg.4826"/>
<evidence type="ECO:0000313" key="4">
    <source>
        <dbReference type="EMBL" id="AKB30440.1"/>
    </source>
</evidence>
<dbReference type="InterPro" id="IPR001173">
    <property type="entry name" value="Glyco_trans_2-like"/>
</dbReference>
<keyword evidence="5" id="KW-1185">Reference proteome</keyword>
<dbReference type="Proteomes" id="UP000033111">
    <property type="component" value="Chromosome"/>
</dbReference>
<evidence type="ECO:0000259" key="3">
    <source>
        <dbReference type="Pfam" id="PF00535"/>
    </source>
</evidence>
<dbReference type="PANTHER" id="PTHR43630:SF1">
    <property type="entry name" value="POLY-BETA-1,6-N-ACETYL-D-GLUCOSAMINE SYNTHASE"/>
    <property type="match status" value="1"/>
</dbReference>
<evidence type="ECO:0000256" key="1">
    <source>
        <dbReference type="ARBA" id="ARBA00022676"/>
    </source>
</evidence>
<dbReference type="EMBL" id="CP009506">
    <property type="protein sequence ID" value="AKB30440.1"/>
    <property type="molecule type" value="Genomic_DNA"/>
</dbReference>
<accession>A0A0E3PAY6</accession>
<dbReference type="KEGG" id="msw:MSSIT_3721"/>
<reference evidence="4 5" key="1">
    <citation type="submission" date="2014-07" db="EMBL/GenBank/DDBJ databases">
        <title>Methanogenic archaea and the global carbon cycle.</title>
        <authorList>
            <person name="Henriksen J.R."/>
            <person name="Luke J."/>
            <person name="Reinhart S."/>
            <person name="Benedict M.N."/>
            <person name="Youngblut N.D."/>
            <person name="Metcalf M.E."/>
            <person name="Whitaker R.J."/>
            <person name="Metcalf W.W."/>
        </authorList>
    </citation>
    <scope>NUCLEOTIDE SEQUENCE [LARGE SCALE GENOMIC DNA]</scope>
    <source>
        <strain evidence="4 5">T4/M</strain>
    </source>
</reference>
<gene>
    <name evidence="4" type="ORF">MSSIT_3721</name>
</gene>
<evidence type="ECO:0000256" key="2">
    <source>
        <dbReference type="ARBA" id="ARBA00022679"/>
    </source>
</evidence>
<evidence type="ECO:0000313" key="5">
    <source>
        <dbReference type="Proteomes" id="UP000033111"/>
    </source>
</evidence>
<proteinExistence type="predicted"/>
<dbReference type="GeneID" id="24862671"/>
<dbReference type="AlphaFoldDB" id="A0A0E3PAY6"/>
<dbReference type="PANTHER" id="PTHR43630">
    <property type="entry name" value="POLY-BETA-1,6-N-ACETYL-D-GLUCOSAMINE SYNTHASE"/>
    <property type="match status" value="1"/>
</dbReference>
<dbReference type="SUPFAM" id="SSF53448">
    <property type="entry name" value="Nucleotide-diphospho-sugar transferases"/>
    <property type="match status" value="1"/>
</dbReference>
<feature type="domain" description="Glycosyltransferase 2-like" evidence="3">
    <location>
        <begin position="12"/>
        <end position="152"/>
    </location>
</feature>
<dbReference type="OrthoDB" id="46222at2157"/>
<protein>
    <submittedName>
        <fullName evidence="4">Glycosyltransferase</fullName>
    </submittedName>
</protein>
<dbReference type="Gene3D" id="3.90.550.10">
    <property type="entry name" value="Spore Coat Polysaccharide Biosynthesis Protein SpsA, Chain A"/>
    <property type="match status" value="1"/>
</dbReference>
<dbReference type="CDD" id="cd00761">
    <property type="entry name" value="Glyco_tranf_GTA_type"/>
    <property type="match status" value="1"/>
</dbReference>
<keyword evidence="1" id="KW-0328">Glycosyltransferase</keyword>
<name>A0A0E3PAY6_9EURY</name>
<sequence>MNPESKRKYLLITPARNEEDNLPDVSESVTGQKVTPVLWIIVDDGSTDGTPYILEGLKARYSWIRSIRLPPKPRDITFHYSYVCKQGFDYALEYSRENGIECDYIGLLDADTVLEENYFGKLMGEFEKDSSLGIASGGVYYDFGGKLSREVSDKNLPRGTGRLWRKSCFLETEGYQVEPSPDSISNTKALLRGWQLRQYIDVVEIQKRKTGSGEGLWKGYVKNGWMAYYVDKSLSMVLFNTLYFSFKSPYYTGIAYLYGYFNSAVKKENKIRDTEIRAYYRKQNLGLLFSRISGILSRNSTDAKQGER</sequence>